<name>W9S4W0_9ROSA</name>
<reference evidence="2" key="1">
    <citation type="submission" date="2013-01" db="EMBL/GenBank/DDBJ databases">
        <title>Draft Genome Sequence of a Mulberry Tree, Morus notabilis C.K. Schneid.</title>
        <authorList>
            <person name="He N."/>
            <person name="Zhao S."/>
        </authorList>
    </citation>
    <scope>NUCLEOTIDE SEQUENCE</scope>
</reference>
<dbReference type="EMBL" id="KE345646">
    <property type="protein sequence ID" value="EXC10673.1"/>
    <property type="molecule type" value="Genomic_DNA"/>
</dbReference>
<keyword evidence="2" id="KW-1185">Reference proteome</keyword>
<evidence type="ECO:0000313" key="2">
    <source>
        <dbReference type="Proteomes" id="UP000030645"/>
    </source>
</evidence>
<sequence>MKKVTRVHRSSGTVSGRVVRLPALVFGLPTHLFCGLYDDRGGVRHSVWGGSKTGKSLNSHRWDAFYGAFVDGWLRSLGFFFFRVVDFLGRWWCSCCQRLVELSWRRLKVVFWTSLRASRSQLSSLTVPMRATPSPEAFDDSV</sequence>
<dbReference type="Proteomes" id="UP000030645">
    <property type="component" value="Unassembled WGS sequence"/>
</dbReference>
<protein>
    <submittedName>
        <fullName evidence="1">Uncharacterized protein</fullName>
    </submittedName>
</protein>
<evidence type="ECO:0000313" key="1">
    <source>
        <dbReference type="EMBL" id="EXC10673.1"/>
    </source>
</evidence>
<dbReference type="AlphaFoldDB" id="W9S4W0"/>
<proteinExistence type="predicted"/>
<organism evidence="1 2">
    <name type="scientific">Morus notabilis</name>
    <dbReference type="NCBI Taxonomy" id="981085"/>
    <lineage>
        <taxon>Eukaryota</taxon>
        <taxon>Viridiplantae</taxon>
        <taxon>Streptophyta</taxon>
        <taxon>Embryophyta</taxon>
        <taxon>Tracheophyta</taxon>
        <taxon>Spermatophyta</taxon>
        <taxon>Magnoliopsida</taxon>
        <taxon>eudicotyledons</taxon>
        <taxon>Gunneridae</taxon>
        <taxon>Pentapetalae</taxon>
        <taxon>rosids</taxon>
        <taxon>fabids</taxon>
        <taxon>Rosales</taxon>
        <taxon>Moraceae</taxon>
        <taxon>Moreae</taxon>
        <taxon>Morus</taxon>
    </lineage>
</organism>
<gene>
    <name evidence="1" type="ORF">L484_025255</name>
</gene>
<accession>W9S4W0</accession>